<dbReference type="Proteomes" id="UP001174909">
    <property type="component" value="Unassembled WGS sequence"/>
</dbReference>
<evidence type="ECO:0008006" key="4">
    <source>
        <dbReference type="Google" id="ProtNLM"/>
    </source>
</evidence>
<name>A0AA35RDK1_GEOBA</name>
<gene>
    <name evidence="2" type="ORF">GBAR_LOCUS6242</name>
</gene>
<keyword evidence="1" id="KW-0812">Transmembrane</keyword>
<proteinExistence type="predicted"/>
<keyword evidence="1" id="KW-0472">Membrane</keyword>
<keyword evidence="1" id="KW-1133">Transmembrane helix</keyword>
<dbReference type="AlphaFoldDB" id="A0AA35RDK1"/>
<accession>A0AA35RDK1</accession>
<dbReference type="EMBL" id="CASHTH010000934">
    <property type="protein sequence ID" value="CAI8009244.1"/>
    <property type="molecule type" value="Genomic_DNA"/>
</dbReference>
<evidence type="ECO:0000313" key="2">
    <source>
        <dbReference type="EMBL" id="CAI8009244.1"/>
    </source>
</evidence>
<feature type="transmembrane region" description="Helical" evidence="1">
    <location>
        <begin position="69"/>
        <end position="93"/>
    </location>
</feature>
<evidence type="ECO:0000256" key="1">
    <source>
        <dbReference type="SAM" id="Phobius"/>
    </source>
</evidence>
<feature type="transmembrane region" description="Helical" evidence="1">
    <location>
        <begin position="28"/>
        <end position="49"/>
    </location>
</feature>
<feature type="transmembrane region" description="Helical" evidence="1">
    <location>
        <begin position="105"/>
        <end position="128"/>
    </location>
</feature>
<comment type="caution">
    <text evidence="2">The sequence shown here is derived from an EMBL/GenBank/DDBJ whole genome shotgun (WGS) entry which is preliminary data.</text>
</comment>
<feature type="transmembrane region" description="Helical" evidence="1">
    <location>
        <begin position="157"/>
        <end position="178"/>
    </location>
</feature>
<reference evidence="2" key="1">
    <citation type="submission" date="2023-03" db="EMBL/GenBank/DDBJ databases">
        <authorList>
            <person name="Steffen K."/>
            <person name="Cardenas P."/>
        </authorList>
    </citation>
    <scope>NUCLEOTIDE SEQUENCE</scope>
</reference>
<sequence>MPSVGAVIHAGPHPSLDVVRHWKGIAEIIIRAVAAFLALLGVISCAAAQDDVSSDDIDETLLSRSNAASGWGIFICFVALLTEIVIIIMRFLNFGFIQNHLTVSLVVDICISAGFALLLFVTGIPLAVYANQWDDEIKAAEDDVKDTLEKIPPALRAASAFCYIALVGFIVLLVWMFLHLVLGWCKPSGSVSHAT</sequence>
<keyword evidence="3" id="KW-1185">Reference proteome</keyword>
<protein>
    <recommendedName>
        <fullName evidence="4">MARVEL domain-containing protein</fullName>
    </recommendedName>
</protein>
<evidence type="ECO:0000313" key="3">
    <source>
        <dbReference type="Proteomes" id="UP001174909"/>
    </source>
</evidence>
<organism evidence="2 3">
    <name type="scientific">Geodia barretti</name>
    <name type="common">Barrett's horny sponge</name>
    <dbReference type="NCBI Taxonomy" id="519541"/>
    <lineage>
        <taxon>Eukaryota</taxon>
        <taxon>Metazoa</taxon>
        <taxon>Porifera</taxon>
        <taxon>Demospongiae</taxon>
        <taxon>Heteroscleromorpha</taxon>
        <taxon>Tetractinellida</taxon>
        <taxon>Astrophorina</taxon>
        <taxon>Geodiidae</taxon>
        <taxon>Geodia</taxon>
    </lineage>
</organism>